<reference evidence="2 3" key="1">
    <citation type="submission" date="2016-11" db="EMBL/GenBank/DDBJ databases">
        <authorList>
            <person name="Jaros S."/>
            <person name="Januszkiewicz K."/>
            <person name="Wedrychowicz H."/>
        </authorList>
    </citation>
    <scope>NUCLEOTIDE SEQUENCE [LARGE SCALE GENOMIC DNA]</scope>
    <source>
        <strain evidence="2 3">DSM 16917</strain>
    </source>
</reference>
<feature type="transmembrane region" description="Helical" evidence="1">
    <location>
        <begin position="25"/>
        <end position="43"/>
    </location>
</feature>
<dbReference type="InterPro" id="IPR025489">
    <property type="entry name" value="DUF4381"/>
</dbReference>
<evidence type="ECO:0008006" key="4">
    <source>
        <dbReference type="Google" id="ProtNLM"/>
    </source>
</evidence>
<sequence>MNPLDALKPIHQPAAVAAWPPGPGAWLALSLLLALIGLALWWWRRHRHKVAPSRQALAQLDALNPTDPELASQVVALIKRTALAYLPREQVADLHGAELHRFLNQCLGTTAPWNELLGNPYQAKPNHGGDALRQQARLVLQRLPKMGERHA</sequence>
<evidence type="ECO:0000256" key="1">
    <source>
        <dbReference type="SAM" id="Phobius"/>
    </source>
</evidence>
<evidence type="ECO:0000313" key="2">
    <source>
        <dbReference type="EMBL" id="SHI08916.1"/>
    </source>
</evidence>
<dbReference type="RefSeq" id="WP_067663628.1">
    <property type="nucleotide sequence ID" value="NZ_FQXG01000007.1"/>
</dbReference>
<name>A0A1M5YAC6_9GAMM</name>
<keyword evidence="1" id="KW-0812">Transmembrane</keyword>
<protein>
    <recommendedName>
        <fullName evidence="4">DUF4381 domain-containing protein</fullName>
    </recommendedName>
</protein>
<evidence type="ECO:0000313" key="3">
    <source>
        <dbReference type="Proteomes" id="UP000184268"/>
    </source>
</evidence>
<organism evidence="2 3">
    <name type="scientific">Ferrimonas marina</name>
    <dbReference type="NCBI Taxonomy" id="299255"/>
    <lineage>
        <taxon>Bacteria</taxon>
        <taxon>Pseudomonadati</taxon>
        <taxon>Pseudomonadota</taxon>
        <taxon>Gammaproteobacteria</taxon>
        <taxon>Alteromonadales</taxon>
        <taxon>Ferrimonadaceae</taxon>
        <taxon>Ferrimonas</taxon>
    </lineage>
</organism>
<gene>
    <name evidence="2" type="ORF">SAMN02745129_4001</name>
</gene>
<keyword evidence="3" id="KW-1185">Reference proteome</keyword>
<dbReference type="OrthoDB" id="283083at2"/>
<dbReference type="Pfam" id="PF14316">
    <property type="entry name" value="DUF4381"/>
    <property type="match status" value="1"/>
</dbReference>
<proteinExistence type="predicted"/>
<dbReference type="EMBL" id="FQXG01000007">
    <property type="protein sequence ID" value="SHI08916.1"/>
    <property type="molecule type" value="Genomic_DNA"/>
</dbReference>
<accession>A0A1M5YAC6</accession>
<keyword evidence="1" id="KW-1133">Transmembrane helix</keyword>
<dbReference type="AlphaFoldDB" id="A0A1M5YAC6"/>
<dbReference type="Proteomes" id="UP000184268">
    <property type="component" value="Unassembled WGS sequence"/>
</dbReference>
<dbReference type="STRING" id="299255.SAMN02745129_4001"/>
<keyword evidence="1" id="KW-0472">Membrane</keyword>